<sequence length="62" mass="6655">APAGGTDRPPVAGRGSRPRPVRPRAAAGPQRRAAPDIRNDGPAGVRRRRDDPARDRPEPARM</sequence>
<reference evidence="2" key="1">
    <citation type="submission" date="2020-02" db="EMBL/GenBank/DDBJ databases">
        <authorList>
            <person name="Meier V. D."/>
        </authorList>
    </citation>
    <scope>NUCLEOTIDE SEQUENCE</scope>
    <source>
        <strain evidence="2">AVDCRST_MAG67</strain>
    </source>
</reference>
<name>A0A6J4TC65_9ACTN</name>
<organism evidence="2">
    <name type="scientific">uncultured Solirubrobacteraceae bacterium</name>
    <dbReference type="NCBI Taxonomy" id="1162706"/>
    <lineage>
        <taxon>Bacteria</taxon>
        <taxon>Bacillati</taxon>
        <taxon>Actinomycetota</taxon>
        <taxon>Thermoleophilia</taxon>
        <taxon>Solirubrobacterales</taxon>
        <taxon>Solirubrobacteraceae</taxon>
        <taxon>environmental samples</taxon>
    </lineage>
</organism>
<evidence type="ECO:0000313" key="2">
    <source>
        <dbReference type="EMBL" id="CAA9519477.1"/>
    </source>
</evidence>
<feature type="non-terminal residue" evidence="2">
    <location>
        <position position="62"/>
    </location>
</feature>
<feature type="compositionally biased region" description="Low complexity" evidence="1">
    <location>
        <begin position="23"/>
        <end position="32"/>
    </location>
</feature>
<accession>A0A6J4TC65</accession>
<gene>
    <name evidence="2" type="ORF">AVDCRST_MAG67-3292</name>
</gene>
<feature type="compositionally biased region" description="Basic and acidic residues" evidence="1">
    <location>
        <begin position="48"/>
        <end position="62"/>
    </location>
</feature>
<dbReference type="AlphaFoldDB" id="A0A6J4TC65"/>
<dbReference type="EMBL" id="CADCVQ010000139">
    <property type="protein sequence ID" value="CAA9519477.1"/>
    <property type="molecule type" value="Genomic_DNA"/>
</dbReference>
<feature type="region of interest" description="Disordered" evidence="1">
    <location>
        <begin position="1"/>
        <end position="62"/>
    </location>
</feature>
<protein>
    <submittedName>
        <fullName evidence="2">Uncharacterized protein</fullName>
    </submittedName>
</protein>
<evidence type="ECO:0000256" key="1">
    <source>
        <dbReference type="SAM" id="MobiDB-lite"/>
    </source>
</evidence>
<feature type="non-terminal residue" evidence="2">
    <location>
        <position position="1"/>
    </location>
</feature>
<proteinExistence type="predicted"/>